<dbReference type="SUPFAM" id="SSF52833">
    <property type="entry name" value="Thioredoxin-like"/>
    <property type="match status" value="1"/>
</dbReference>
<accession>A0A166TAT6</accession>
<dbReference type="InterPro" id="IPR036249">
    <property type="entry name" value="Thioredoxin-like_sf"/>
</dbReference>
<evidence type="ECO:0000313" key="4">
    <source>
        <dbReference type="Proteomes" id="UP000076584"/>
    </source>
</evidence>
<gene>
    <name evidence="3" type="ORF">CI238_02497</name>
</gene>
<name>A0A166TAT6_COLIC</name>
<feature type="compositionally biased region" description="Polar residues" evidence="1">
    <location>
        <begin position="271"/>
        <end position="290"/>
    </location>
</feature>
<keyword evidence="2" id="KW-0732">Signal</keyword>
<sequence>LPTHCFLAALSLFPRVVLLYFETPLVLGTDYILPYRIVVTHTDLSLCDGITIMLSSLTTKIALKKVGLNSKSFDFGGGSTDTKSKSSSNNDDAADESSGGWPAWMSMKSLPITVAPWFSPPPPPVPVAEVPKIGDLAPLDRDRKLEFGRGRPVLVVFLRCVGCAFAQKTFLALRALANKHAGTLTCIAVSHSSSAATQKWIDMLGGAWNVQVVIDEDRAVYAAWGLGLGSVWYVFNPTSQVQGWKEKGWLGEKVAGAIQRTGTGVGGGGNASSSPASVQRRGTGTTSQKGGVTPAGGSVVGGEVEGPSTVMGNKWQTAGAFAVDGRGTVVWGGKALRADDPMDLETGARILGL</sequence>
<evidence type="ECO:0000313" key="3">
    <source>
        <dbReference type="EMBL" id="KZL71804.1"/>
    </source>
</evidence>
<feature type="chain" id="PRO_5007879981" evidence="2">
    <location>
        <begin position="29"/>
        <end position="353"/>
    </location>
</feature>
<feature type="signal peptide" evidence="2">
    <location>
        <begin position="1"/>
        <end position="28"/>
    </location>
</feature>
<dbReference type="EMBL" id="LFIW01002399">
    <property type="protein sequence ID" value="KZL71804.1"/>
    <property type="molecule type" value="Genomic_DNA"/>
</dbReference>
<protein>
    <submittedName>
        <fullName evidence="3">Uncharacterized protein</fullName>
    </submittedName>
</protein>
<organism evidence="3 4">
    <name type="scientific">Colletotrichum incanum</name>
    <name type="common">Soybean anthracnose fungus</name>
    <dbReference type="NCBI Taxonomy" id="1573173"/>
    <lineage>
        <taxon>Eukaryota</taxon>
        <taxon>Fungi</taxon>
        <taxon>Dikarya</taxon>
        <taxon>Ascomycota</taxon>
        <taxon>Pezizomycotina</taxon>
        <taxon>Sordariomycetes</taxon>
        <taxon>Hypocreomycetidae</taxon>
        <taxon>Glomerellales</taxon>
        <taxon>Glomerellaceae</taxon>
        <taxon>Colletotrichum</taxon>
        <taxon>Colletotrichum spaethianum species complex</taxon>
    </lineage>
</organism>
<dbReference type="Proteomes" id="UP000076584">
    <property type="component" value="Unassembled WGS sequence"/>
</dbReference>
<comment type="caution">
    <text evidence="3">The sequence shown here is derived from an EMBL/GenBank/DDBJ whole genome shotgun (WGS) entry which is preliminary data.</text>
</comment>
<dbReference type="PANTHER" id="PTHR42336:SF1">
    <property type="entry name" value="ALKYL HYDROPEROXIDE REDUCTASE SUBUNIT C_ THIOL SPECIFIC ANTIOXIDANT DOMAIN-CONTAINING PROTEIN"/>
    <property type="match status" value="1"/>
</dbReference>
<feature type="non-terminal residue" evidence="3">
    <location>
        <position position="1"/>
    </location>
</feature>
<proteinExistence type="predicted"/>
<feature type="region of interest" description="Disordered" evidence="1">
    <location>
        <begin position="261"/>
        <end position="300"/>
    </location>
</feature>
<dbReference type="Pfam" id="PF13911">
    <property type="entry name" value="AhpC-TSA_2"/>
    <property type="match status" value="1"/>
</dbReference>
<dbReference type="Gene3D" id="3.40.30.10">
    <property type="entry name" value="Glutaredoxin"/>
    <property type="match status" value="1"/>
</dbReference>
<evidence type="ECO:0000256" key="1">
    <source>
        <dbReference type="SAM" id="MobiDB-lite"/>
    </source>
</evidence>
<keyword evidence="4" id="KW-1185">Reference proteome</keyword>
<feature type="region of interest" description="Disordered" evidence="1">
    <location>
        <begin position="77"/>
        <end position="100"/>
    </location>
</feature>
<dbReference type="PANTHER" id="PTHR42336">
    <property type="entry name" value="THIOREDOXIN DOMAIN-CONTAINING PROTEIN-RELATED"/>
    <property type="match status" value="1"/>
</dbReference>
<reference evidence="3 4" key="1">
    <citation type="submission" date="2015-06" db="EMBL/GenBank/DDBJ databases">
        <title>Survival trade-offs in plant roots during colonization by closely related pathogenic and mutualistic fungi.</title>
        <authorList>
            <person name="Hacquard S."/>
            <person name="Kracher B."/>
            <person name="Hiruma K."/>
            <person name="Weinman A."/>
            <person name="Muench P."/>
            <person name="Garrido Oter R."/>
            <person name="Ver Loren van Themaat E."/>
            <person name="Dallerey J.-F."/>
            <person name="Damm U."/>
            <person name="Henrissat B."/>
            <person name="Lespinet O."/>
            <person name="Thon M."/>
            <person name="Kemen E."/>
            <person name="McHardy A.C."/>
            <person name="Schulze-Lefert P."/>
            <person name="O'Connell R.J."/>
        </authorList>
    </citation>
    <scope>NUCLEOTIDE SEQUENCE [LARGE SCALE GENOMIC DNA]</scope>
    <source>
        <strain evidence="3 4">MAFF 238704</strain>
    </source>
</reference>
<dbReference type="AlphaFoldDB" id="A0A166TAT6"/>
<feature type="compositionally biased region" description="Low complexity" evidence="1">
    <location>
        <begin position="85"/>
        <end position="99"/>
    </location>
</feature>
<dbReference type="InterPro" id="IPR032801">
    <property type="entry name" value="PXL2A/B/C"/>
</dbReference>
<evidence type="ECO:0000256" key="2">
    <source>
        <dbReference type="SAM" id="SignalP"/>
    </source>
</evidence>